<gene>
    <name evidence="1" type="ORF">NCTC9380_02924</name>
</gene>
<dbReference type="InterPro" id="IPR037210">
    <property type="entry name" value="YoaC-like_sf"/>
</dbReference>
<dbReference type="Gene3D" id="1.20.1290.30">
    <property type="match status" value="1"/>
</dbReference>
<dbReference type="Proteomes" id="UP000254031">
    <property type="component" value="Unassembled WGS sequence"/>
</dbReference>
<accession>A0A378NGJ1</accession>
<sequence>MKRRFLFKNYGPDDQTIIQAIQHSVEISRKNNNSNIHIVFPRKSDFESTNLGKIIDQILGAGSAKKLTKGESIGSLDLLLPSRINSSNSSGTILAVYCTSHDMHLIDSNSSADDIIFVSWLPDEANHWENTWHNHGLIIMKGETSLNIPQIPEEIVQSLTNLTAIINLSTGLSHPSDKKHAEQIFKELSQKGYKADEEQIASWAIAHGWNASHLSDLKKLVRRYLS</sequence>
<organism evidence="1 2">
    <name type="scientific">Mannheimia haemolytica</name>
    <name type="common">Pasteurella haemolytica</name>
    <dbReference type="NCBI Taxonomy" id="75985"/>
    <lineage>
        <taxon>Bacteria</taxon>
        <taxon>Pseudomonadati</taxon>
        <taxon>Pseudomonadota</taxon>
        <taxon>Gammaproteobacteria</taxon>
        <taxon>Pasteurellales</taxon>
        <taxon>Pasteurellaceae</taxon>
        <taxon>Mannheimia</taxon>
    </lineage>
</organism>
<name>A0A378NGJ1_MANHA</name>
<dbReference type="AlphaFoldDB" id="A0A378NGJ1"/>
<evidence type="ECO:0000313" key="2">
    <source>
        <dbReference type="Proteomes" id="UP000254031"/>
    </source>
</evidence>
<reference evidence="1 2" key="1">
    <citation type="submission" date="2018-06" db="EMBL/GenBank/DDBJ databases">
        <authorList>
            <consortium name="Pathogen Informatics"/>
            <person name="Doyle S."/>
        </authorList>
    </citation>
    <scope>NUCLEOTIDE SEQUENCE [LARGE SCALE GENOMIC DNA]</scope>
    <source>
        <strain evidence="1 2">NCTC9380</strain>
    </source>
</reference>
<protein>
    <submittedName>
        <fullName evidence="1">Uncharacterized protein</fullName>
    </submittedName>
</protein>
<dbReference type="RefSeq" id="WP_006250673.1">
    <property type="nucleotide sequence ID" value="NZ_CP017484.1"/>
</dbReference>
<dbReference type="EMBL" id="UGPL01000006">
    <property type="protein sequence ID" value="STY67563.1"/>
    <property type="molecule type" value="Genomic_DNA"/>
</dbReference>
<evidence type="ECO:0000313" key="1">
    <source>
        <dbReference type="EMBL" id="STY67563.1"/>
    </source>
</evidence>
<proteinExistence type="predicted"/>